<dbReference type="InterPro" id="IPR049299">
    <property type="entry name" value="Thio2_N"/>
</dbReference>
<dbReference type="CDD" id="cd02947">
    <property type="entry name" value="TRX_family"/>
    <property type="match status" value="1"/>
</dbReference>
<evidence type="ECO:0000256" key="3">
    <source>
        <dbReference type="ARBA" id="ARBA00023157"/>
    </source>
</evidence>
<dbReference type="InterPro" id="IPR017937">
    <property type="entry name" value="Thioredoxin_CS"/>
</dbReference>
<evidence type="ECO:0000256" key="4">
    <source>
        <dbReference type="ARBA" id="ARBA00023284"/>
    </source>
</evidence>
<dbReference type="EMBL" id="JAAATW010000002">
    <property type="protein sequence ID" value="NBE07879.1"/>
    <property type="molecule type" value="Genomic_DNA"/>
</dbReference>
<dbReference type="PANTHER" id="PTHR45663:SF11">
    <property type="entry name" value="GEO12009P1"/>
    <property type="match status" value="1"/>
</dbReference>
<dbReference type="Proteomes" id="UP001517376">
    <property type="component" value="Unassembled WGS sequence"/>
</dbReference>
<dbReference type="Gene3D" id="2.30.30.380">
    <property type="entry name" value="Zn-finger domain of Sec23/24"/>
    <property type="match status" value="1"/>
</dbReference>
<dbReference type="PROSITE" id="PS51352">
    <property type="entry name" value="THIOREDOXIN_2"/>
    <property type="match status" value="1"/>
</dbReference>
<dbReference type="Pfam" id="PF21352">
    <property type="entry name" value="Zn_ribbon_Thio2"/>
    <property type="match status" value="1"/>
</dbReference>
<accession>A0ABW9Y7S0</accession>
<dbReference type="InterPro" id="IPR013766">
    <property type="entry name" value="Thioredoxin_domain"/>
</dbReference>
<dbReference type="Gene3D" id="3.40.30.10">
    <property type="entry name" value="Glutaredoxin"/>
    <property type="match status" value="1"/>
</dbReference>
<evidence type="ECO:0000259" key="5">
    <source>
        <dbReference type="PROSITE" id="PS51352"/>
    </source>
</evidence>
<protein>
    <submittedName>
        <fullName evidence="6">Thioredoxin TrxC</fullName>
    </submittedName>
</protein>
<dbReference type="PANTHER" id="PTHR45663">
    <property type="entry name" value="GEO12009P1"/>
    <property type="match status" value="1"/>
</dbReference>
<keyword evidence="7" id="KW-1185">Reference proteome</keyword>
<proteinExistence type="predicted"/>
<feature type="domain" description="Thioredoxin" evidence="5">
    <location>
        <begin position="23"/>
        <end position="145"/>
    </location>
</feature>
<evidence type="ECO:0000256" key="2">
    <source>
        <dbReference type="ARBA" id="ARBA00022982"/>
    </source>
</evidence>
<keyword evidence="2" id="KW-0249">Electron transport</keyword>
<keyword evidence="1" id="KW-0813">Transport</keyword>
<comment type="caution">
    <text evidence="6">The sequence shown here is derived from an EMBL/GenBank/DDBJ whole genome shotgun (WGS) entry which is preliminary data.</text>
</comment>
<dbReference type="Pfam" id="PF00085">
    <property type="entry name" value="Thioredoxin"/>
    <property type="match status" value="1"/>
</dbReference>
<reference evidence="7" key="1">
    <citation type="submission" date="2020-01" db="EMBL/GenBank/DDBJ databases">
        <title>Sphingomonas sp. strain CSW-10.</title>
        <authorList>
            <person name="Chen W.-M."/>
        </authorList>
    </citation>
    <scope>NUCLEOTIDE SEQUENCE [LARGE SCALE GENOMIC DNA]</scope>
    <source>
        <strain evidence="7">CCP-1</strain>
    </source>
</reference>
<sequence>MAEGVKLCCAACGQMNRVPEARLAAGPKCGVCGAALLDGRVMALDAAAHDRAVRGDDLPLIVDYWAAWCGPCRAMAPEFAKAAQAMAPRVRFGKLDTEAHPVVSQRAGIRGIPALILYHRGREVARLTGARPAADIVAFLRAHLGAHPGAKSG</sequence>
<keyword evidence="3" id="KW-1015">Disulfide bond</keyword>
<dbReference type="PROSITE" id="PS00194">
    <property type="entry name" value="THIOREDOXIN_1"/>
    <property type="match status" value="1"/>
</dbReference>
<gene>
    <name evidence="6" type="primary">trxC</name>
    <name evidence="6" type="ORF">GU920_10045</name>
</gene>
<keyword evidence="4" id="KW-0676">Redox-active center</keyword>
<evidence type="ECO:0000256" key="1">
    <source>
        <dbReference type="ARBA" id="ARBA00022448"/>
    </source>
</evidence>
<dbReference type="RefSeq" id="WP_161766890.1">
    <property type="nucleotide sequence ID" value="NZ_JAAATW010000002.1"/>
</dbReference>
<dbReference type="NCBIfam" id="NF008229">
    <property type="entry name" value="PRK10996.1"/>
    <property type="match status" value="1"/>
</dbReference>
<organism evidence="6 7">
    <name type="scientific">Paragemmobacter ruber</name>
    <dbReference type="NCBI Taxonomy" id="1985673"/>
    <lineage>
        <taxon>Bacteria</taxon>
        <taxon>Pseudomonadati</taxon>
        <taxon>Pseudomonadota</taxon>
        <taxon>Alphaproteobacteria</taxon>
        <taxon>Rhodobacterales</taxon>
        <taxon>Paracoccaceae</taxon>
        <taxon>Paragemmobacter</taxon>
    </lineage>
</organism>
<dbReference type="PRINTS" id="PR00421">
    <property type="entry name" value="THIOREDOXIN"/>
</dbReference>
<evidence type="ECO:0000313" key="7">
    <source>
        <dbReference type="Proteomes" id="UP001517376"/>
    </source>
</evidence>
<dbReference type="InterPro" id="IPR036249">
    <property type="entry name" value="Thioredoxin-like_sf"/>
</dbReference>
<name>A0ABW9Y7S0_9RHOB</name>
<dbReference type="SUPFAM" id="SSF52833">
    <property type="entry name" value="Thioredoxin-like"/>
    <property type="match status" value="1"/>
</dbReference>
<evidence type="ECO:0000313" key="6">
    <source>
        <dbReference type="EMBL" id="NBE07879.1"/>
    </source>
</evidence>